<dbReference type="GO" id="GO:0005814">
    <property type="term" value="C:centriole"/>
    <property type="evidence" value="ECO:0007669"/>
    <property type="project" value="TreeGrafter"/>
</dbReference>
<feature type="compositionally biased region" description="Low complexity" evidence="1">
    <location>
        <begin position="209"/>
        <end position="220"/>
    </location>
</feature>
<evidence type="ECO:0000313" key="2">
    <source>
        <dbReference type="EMBL" id="KDR17514.1"/>
    </source>
</evidence>
<feature type="compositionally biased region" description="Polar residues" evidence="1">
    <location>
        <begin position="174"/>
        <end position="195"/>
    </location>
</feature>
<proteinExistence type="predicted"/>
<organism evidence="2 3">
    <name type="scientific">Zootermopsis nevadensis</name>
    <name type="common">Dampwood termite</name>
    <dbReference type="NCBI Taxonomy" id="136037"/>
    <lineage>
        <taxon>Eukaryota</taxon>
        <taxon>Metazoa</taxon>
        <taxon>Ecdysozoa</taxon>
        <taxon>Arthropoda</taxon>
        <taxon>Hexapoda</taxon>
        <taxon>Insecta</taxon>
        <taxon>Pterygota</taxon>
        <taxon>Neoptera</taxon>
        <taxon>Polyneoptera</taxon>
        <taxon>Dictyoptera</taxon>
        <taxon>Blattodea</taxon>
        <taxon>Blattoidea</taxon>
        <taxon>Termitoidae</taxon>
        <taxon>Termopsidae</taxon>
        <taxon>Zootermopsis</taxon>
    </lineage>
</organism>
<gene>
    <name evidence="2" type="ORF">L798_07967</name>
</gene>
<accession>A0A067R3D7</accession>
<dbReference type="InterPro" id="IPR029774">
    <property type="entry name" value="CSAP"/>
</dbReference>
<evidence type="ECO:0000256" key="1">
    <source>
        <dbReference type="SAM" id="MobiDB-lite"/>
    </source>
</evidence>
<feature type="compositionally biased region" description="Basic and acidic residues" evidence="1">
    <location>
        <begin position="162"/>
        <end position="173"/>
    </location>
</feature>
<dbReference type="GO" id="GO:0008017">
    <property type="term" value="F:microtubule binding"/>
    <property type="evidence" value="ECO:0007669"/>
    <property type="project" value="TreeGrafter"/>
</dbReference>
<feature type="region of interest" description="Disordered" evidence="1">
    <location>
        <begin position="319"/>
        <end position="341"/>
    </location>
</feature>
<dbReference type="PANTHER" id="PTHR31022:SF4">
    <property type="entry name" value="CENTRIOLE, CILIA AND SPINDLE-ASSOCIATED PROTEIN"/>
    <property type="match status" value="1"/>
</dbReference>
<dbReference type="OrthoDB" id="6616361at2759"/>
<dbReference type="GO" id="GO:1901673">
    <property type="term" value="P:regulation of mitotic spindle assembly"/>
    <property type="evidence" value="ECO:0007669"/>
    <property type="project" value="TreeGrafter"/>
</dbReference>
<dbReference type="Proteomes" id="UP000027135">
    <property type="component" value="Unassembled WGS sequence"/>
</dbReference>
<dbReference type="GO" id="GO:0036064">
    <property type="term" value="C:ciliary basal body"/>
    <property type="evidence" value="ECO:0007669"/>
    <property type="project" value="TreeGrafter"/>
</dbReference>
<dbReference type="GO" id="GO:0005819">
    <property type="term" value="C:spindle"/>
    <property type="evidence" value="ECO:0007669"/>
    <property type="project" value="TreeGrafter"/>
</dbReference>
<protein>
    <submittedName>
        <fullName evidence="2">Uncharacterized protein</fullName>
    </submittedName>
</protein>
<evidence type="ECO:0000313" key="3">
    <source>
        <dbReference type="Proteomes" id="UP000027135"/>
    </source>
</evidence>
<feature type="region of interest" description="Disordered" evidence="1">
    <location>
        <begin position="159"/>
        <end position="241"/>
    </location>
</feature>
<dbReference type="EMBL" id="KK852730">
    <property type="protein sequence ID" value="KDR17514.1"/>
    <property type="molecule type" value="Genomic_DNA"/>
</dbReference>
<sequence>MVHNKTEYRLQFHLLAKDLRKQIWQENIKFRESCRSLNRADHYWSYQLTDEQCECDNDNDDEDETTLPPHKLKHKILLAQYRSVQSQSGKEGVPKLQELSLPSEVQRQIHQQVQLTNPEKNTSFGRDMAVQTTELGSQEQSQQNESHNEIQNVRQSLNTVTKSEEEHKMKEQQHSAVSSHRSITIQEPDSQTRVSNKAENRSETRIQPSSSRTSGLTRTSQKAYFDEKKSPFAPFGWNDSDRNVGQKKTYNVYAPETEVYTSALLALKRRRKEIERYLAEAAQKRRQQVTLDTAGVVNHSSIWMTEYQDKFTHGNKFVTDSSATRPASAPPCRKPIGWRYS</sequence>
<dbReference type="AlphaFoldDB" id="A0A067R3D7"/>
<dbReference type="Pfam" id="PF15748">
    <property type="entry name" value="CCSAP"/>
    <property type="match status" value="1"/>
</dbReference>
<reference evidence="2 3" key="1">
    <citation type="journal article" date="2014" name="Nat. Commun.">
        <title>Molecular traces of alternative social organization in a termite genome.</title>
        <authorList>
            <person name="Terrapon N."/>
            <person name="Li C."/>
            <person name="Robertson H.M."/>
            <person name="Ji L."/>
            <person name="Meng X."/>
            <person name="Booth W."/>
            <person name="Chen Z."/>
            <person name="Childers C.P."/>
            <person name="Glastad K.M."/>
            <person name="Gokhale K."/>
            <person name="Gowin J."/>
            <person name="Gronenberg W."/>
            <person name="Hermansen R.A."/>
            <person name="Hu H."/>
            <person name="Hunt B.G."/>
            <person name="Huylmans A.K."/>
            <person name="Khalil S.M."/>
            <person name="Mitchell R.D."/>
            <person name="Munoz-Torres M.C."/>
            <person name="Mustard J.A."/>
            <person name="Pan H."/>
            <person name="Reese J.T."/>
            <person name="Scharf M.E."/>
            <person name="Sun F."/>
            <person name="Vogel H."/>
            <person name="Xiao J."/>
            <person name="Yang W."/>
            <person name="Yang Z."/>
            <person name="Yang Z."/>
            <person name="Zhou J."/>
            <person name="Zhu J."/>
            <person name="Brent C.S."/>
            <person name="Elsik C.G."/>
            <person name="Goodisman M.A."/>
            <person name="Liberles D.A."/>
            <person name="Roe R.M."/>
            <person name="Vargo E.L."/>
            <person name="Vilcinskas A."/>
            <person name="Wang J."/>
            <person name="Bornberg-Bauer E."/>
            <person name="Korb J."/>
            <person name="Zhang G."/>
            <person name="Liebig J."/>
        </authorList>
    </citation>
    <scope>NUCLEOTIDE SEQUENCE [LARGE SCALE GENOMIC DNA]</scope>
    <source>
        <tissue evidence="2">Whole organism</tissue>
    </source>
</reference>
<dbReference type="GO" id="GO:0035869">
    <property type="term" value="C:ciliary transition zone"/>
    <property type="evidence" value="ECO:0007669"/>
    <property type="project" value="TreeGrafter"/>
</dbReference>
<dbReference type="PANTHER" id="PTHR31022">
    <property type="entry name" value="CENTRIOLE, CILIA AND SPINDLE-ASSOCIATED PROTEIN"/>
    <property type="match status" value="1"/>
</dbReference>
<dbReference type="InParanoid" id="A0A067R3D7"/>
<keyword evidence="3" id="KW-1185">Reference proteome</keyword>
<name>A0A067R3D7_ZOONE</name>